<keyword evidence="19" id="KW-1185">Reference proteome</keyword>
<evidence type="ECO:0000256" key="9">
    <source>
        <dbReference type="ARBA" id="ARBA00022777"/>
    </source>
</evidence>
<feature type="domain" description="PAS" evidence="17">
    <location>
        <begin position="414"/>
        <end position="484"/>
    </location>
</feature>
<feature type="domain" description="Histidine kinase" evidence="16">
    <location>
        <begin position="541"/>
        <end position="762"/>
    </location>
</feature>
<keyword evidence="6" id="KW-0808">Transferase</keyword>
<dbReference type="Proteomes" id="UP000247792">
    <property type="component" value="Unassembled WGS sequence"/>
</dbReference>
<dbReference type="PANTHER" id="PTHR43047:SF72">
    <property type="entry name" value="OSMOSENSING HISTIDINE PROTEIN KINASE SLN1"/>
    <property type="match status" value="1"/>
</dbReference>
<dbReference type="FunFam" id="3.30.565.10:FF:000006">
    <property type="entry name" value="Sensor histidine kinase WalK"/>
    <property type="match status" value="1"/>
</dbReference>
<dbReference type="CDD" id="cd16922">
    <property type="entry name" value="HATPase_EvgS-ArcB-TorS-like"/>
    <property type="match status" value="1"/>
</dbReference>
<dbReference type="EMBL" id="QJKB01000002">
    <property type="protein sequence ID" value="PXX45441.1"/>
    <property type="molecule type" value="Genomic_DNA"/>
</dbReference>
<dbReference type="Pfam" id="PF00512">
    <property type="entry name" value="HisKA"/>
    <property type="match status" value="1"/>
</dbReference>
<evidence type="ECO:0000256" key="8">
    <source>
        <dbReference type="ARBA" id="ARBA00022741"/>
    </source>
</evidence>
<evidence type="ECO:0000256" key="6">
    <source>
        <dbReference type="ARBA" id="ARBA00022679"/>
    </source>
</evidence>
<dbReference type="EC" id="2.7.13.3" evidence="3"/>
<evidence type="ECO:0000256" key="12">
    <source>
        <dbReference type="ARBA" id="ARBA00023012"/>
    </source>
</evidence>
<evidence type="ECO:0000313" key="18">
    <source>
        <dbReference type="EMBL" id="PXX45441.1"/>
    </source>
</evidence>
<dbReference type="Gene3D" id="3.30.565.10">
    <property type="entry name" value="Histidine kinase-like ATPase, C-terminal domain"/>
    <property type="match status" value="1"/>
</dbReference>
<dbReference type="GO" id="GO:0000155">
    <property type="term" value="F:phosphorelay sensor kinase activity"/>
    <property type="evidence" value="ECO:0007669"/>
    <property type="project" value="InterPro"/>
</dbReference>
<dbReference type="InterPro" id="IPR029151">
    <property type="entry name" value="Sensor-like_sf"/>
</dbReference>
<keyword evidence="11 15" id="KW-1133">Transmembrane helix</keyword>
<feature type="transmembrane region" description="Helical" evidence="15">
    <location>
        <begin position="12"/>
        <end position="35"/>
    </location>
</feature>
<dbReference type="SMART" id="SM00387">
    <property type="entry name" value="HATPase_c"/>
    <property type="match status" value="1"/>
</dbReference>
<keyword evidence="13 15" id="KW-0472">Membrane</keyword>
<keyword evidence="8" id="KW-0547">Nucleotide-binding</keyword>
<gene>
    <name evidence="18" type="ORF">DFR42_102669</name>
</gene>
<evidence type="ECO:0000256" key="1">
    <source>
        <dbReference type="ARBA" id="ARBA00000085"/>
    </source>
</evidence>
<dbReference type="InterPro" id="IPR004358">
    <property type="entry name" value="Sig_transdc_His_kin-like_C"/>
</dbReference>
<evidence type="ECO:0000256" key="4">
    <source>
        <dbReference type="ARBA" id="ARBA00022475"/>
    </source>
</evidence>
<sequence length="775" mass="86614">MATAKSTPYPRLTTLLTLGVSAVVLCTVLSALLLVDHFAKNYAQKEAEQRLQQVAWQMRDALDQVMQKSVSDVQLLSQLNEIKDGKDPADARRILDHLQHNFPDYAWIGLADPDGKVLASTKGMLEGQDVSKRPWFIEGKKALYAGDYHPALLLQKLLPYSIDPWRFVDVSIPVYRSDGTMRGVLGVHLSWNWTRNLVQNILAPADKQYAAEVLVAREDGTVLLGPLKMEETKITANSLKLSRSGKSGVTEEVWEGSQKYLTAYTMTGQARNYPALQWSILVRQPKDVAMAGLYNLQREIMISGAILCVVLALLASLMARRMSSSLTKLSSFMEQRTQTRSAQTAPPVFPVVQSFHEAYLLSTTIAGMLEKEEQYLKKIERSNQDLEATVVERTREIELKASQLENALQEQRSVQSRLQAIADNLPCIITFMDRQERYIFVNAFVTTEFGVKPHHLLGRTMREVVGDDFYKAHAPHVRAVLSGERVSFEGEGNLNKRDYYYQSVYVPAYNDTGEVDGFYAMSFDIADRKRVEMMMNEFVSMVSHELRTPLTSINGALRLVAAGVAGQIPEKAQELITVAMRNGDRLLHLINDILDLEKIASGKMEFSFQLSPIGPLIQDAINTNKAYADQYGVTMIYQERYADLLVNVDRQRVAQVLANLLSNAIKFSHKGGEVEVTVELNLEKQRVKVMVTDHGCGIPTNFHSKIFQKFSQVDGSNTRKKGGTGLGLNICKTIMEKMDGSIGFTSTVDVGSQFFFELPLAEANTLNSASLIEGN</sequence>
<evidence type="ECO:0000256" key="13">
    <source>
        <dbReference type="ARBA" id="ARBA00023136"/>
    </source>
</evidence>
<dbReference type="NCBIfam" id="TIGR00229">
    <property type="entry name" value="sensory_box"/>
    <property type="match status" value="1"/>
</dbReference>
<accession>A0A318JNC1</accession>
<dbReference type="SUPFAM" id="SSF55874">
    <property type="entry name" value="ATPase domain of HSP90 chaperone/DNA topoisomerase II/histidine kinase"/>
    <property type="match status" value="1"/>
</dbReference>
<dbReference type="GO" id="GO:0005524">
    <property type="term" value="F:ATP binding"/>
    <property type="evidence" value="ECO:0007669"/>
    <property type="project" value="UniProtKB-KW"/>
</dbReference>
<dbReference type="InterPro" id="IPR036890">
    <property type="entry name" value="HATPase_C_sf"/>
</dbReference>
<comment type="caution">
    <text evidence="18">The sequence shown here is derived from an EMBL/GenBank/DDBJ whole genome shotgun (WGS) entry which is preliminary data.</text>
</comment>
<evidence type="ECO:0000256" key="11">
    <source>
        <dbReference type="ARBA" id="ARBA00022989"/>
    </source>
</evidence>
<keyword evidence="9" id="KW-0418">Kinase</keyword>
<keyword evidence="12" id="KW-0902">Two-component regulatory system</keyword>
<evidence type="ECO:0000256" key="10">
    <source>
        <dbReference type="ARBA" id="ARBA00022840"/>
    </source>
</evidence>
<evidence type="ECO:0000259" key="16">
    <source>
        <dbReference type="PROSITE" id="PS50109"/>
    </source>
</evidence>
<dbReference type="PRINTS" id="PR00344">
    <property type="entry name" value="BCTRLSENSOR"/>
</dbReference>
<evidence type="ECO:0000256" key="2">
    <source>
        <dbReference type="ARBA" id="ARBA00004429"/>
    </source>
</evidence>
<keyword evidence="14" id="KW-0175">Coiled coil</keyword>
<dbReference type="SUPFAM" id="SSF55785">
    <property type="entry name" value="PYP-like sensor domain (PAS domain)"/>
    <property type="match status" value="1"/>
</dbReference>
<dbReference type="CDD" id="cd00082">
    <property type="entry name" value="HisKA"/>
    <property type="match status" value="1"/>
</dbReference>
<feature type="transmembrane region" description="Helical" evidence="15">
    <location>
        <begin position="300"/>
        <end position="319"/>
    </location>
</feature>
<dbReference type="CDD" id="cd12914">
    <property type="entry name" value="PDC1_DGC_like"/>
    <property type="match status" value="1"/>
</dbReference>
<dbReference type="GO" id="GO:0005886">
    <property type="term" value="C:plasma membrane"/>
    <property type="evidence" value="ECO:0007669"/>
    <property type="project" value="UniProtKB-SubCell"/>
</dbReference>
<dbReference type="InterPro" id="IPR000014">
    <property type="entry name" value="PAS"/>
</dbReference>
<dbReference type="SUPFAM" id="SSF47384">
    <property type="entry name" value="Homodimeric domain of signal transducing histidine kinase"/>
    <property type="match status" value="1"/>
</dbReference>
<feature type="coiled-coil region" evidence="14">
    <location>
        <begin position="369"/>
        <end position="424"/>
    </location>
</feature>
<dbReference type="PANTHER" id="PTHR43047">
    <property type="entry name" value="TWO-COMPONENT HISTIDINE PROTEIN KINASE"/>
    <property type="match status" value="1"/>
</dbReference>
<evidence type="ECO:0000256" key="7">
    <source>
        <dbReference type="ARBA" id="ARBA00022692"/>
    </source>
</evidence>
<dbReference type="FunFam" id="1.10.287.130:FF:000001">
    <property type="entry name" value="Two-component sensor histidine kinase"/>
    <property type="match status" value="1"/>
</dbReference>
<evidence type="ECO:0000259" key="17">
    <source>
        <dbReference type="PROSITE" id="PS50112"/>
    </source>
</evidence>
<evidence type="ECO:0000256" key="14">
    <source>
        <dbReference type="SAM" id="Coils"/>
    </source>
</evidence>
<keyword evidence="5" id="KW-0597">Phosphoprotein</keyword>
<dbReference type="SUPFAM" id="SSF103190">
    <property type="entry name" value="Sensory domain-like"/>
    <property type="match status" value="1"/>
</dbReference>
<dbReference type="PROSITE" id="PS50112">
    <property type="entry name" value="PAS"/>
    <property type="match status" value="1"/>
</dbReference>
<dbReference type="OrthoDB" id="9814866at2"/>
<dbReference type="RefSeq" id="WP_110254870.1">
    <property type="nucleotide sequence ID" value="NZ_QJKB01000002.1"/>
</dbReference>
<keyword evidence="10" id="KW-0067">ATP-binding</keyword>
<dbReference type="PROSITE" id="PS50109">
    <property type="entry name" value="HIS_KIN"/>
    <property type="match status" value="1"/>
</dbReference>
<dbReference type="InterPro" id="IPR003661">
    <property type="entry name" value="HisK_dim/P_dom"/>
</dbReference>
<dbReference type="SMART" id="SM00388">
    <property type="entry name" value="HisKA"/>
    <property type="match status" value="1"/>
</dbReference>
<dbReference type="Pfam" id="PF02518">
    <property type="entry name" value="HATPase_c"/>
    <property type="match status" value="1"/>
</dbReference>
<dbReference type="GO" id="GO:0009927">
    <property type="term" value="F:histidine phosphotransfer kinase activity"/>
    <property type="evidence" value="ECO:0007669"/>
    <property type="project" value="TreeGrafter"/>
</dbReference>
<dbReference type="InterPro" id="IPR003594">
    <property type="entry name" value="HATPase_dom"/>
</dbReference>
<evidence type="ECO:0000256" key="15">
    <source>
        <dbReference type="SAM" id="Phobius"/>
    </source>
</evidence>
<dbReference type="InterPro" id="IPR013656">
    <property type="entry name" value="PAS_4"/>
</dbReference>
<proteinExistence type="predicted"/>
<comment type="subcellular location">
    <subcellularLocation>
        <location evidence="2">Cell inner membrane</location>
        <topology evidence="2">Multi-pass membrane protein</topology>
    </subcellularLocation>
</comment>
<comment type="catalytic activity">
    <reaction evidence="1">
        <text>ATP + protein L-histidine = ADP + protein N-phospho-L-histidine.</text>
        <dbReference type="EC" id="2.7.13.3"/>
    </reaction>
</comment>
<reference evidence="18 19" key="1">
    <citation type="submission" date="2018-05" db="EMBL/GenBank/DDBJ databases">
        <title>Genomic Encyclopedia of Type Strains, Phase IV (KMG-IV): sequencing the most valuable type-strain genomes for metagenomic binning, comparative biology and taxonomic classification.</title>
        <authorList>
            <person name="Goeker M."/>
        </authorList>
    </citation>
    <scope>NUCLEOTIDE SEQUENCE [LARGE SCALE GENOMIC DNA]</scope>
    <source>
        <strain evidence="18 19">DSM 19792</strain>
    </source>
</reference>
<dbReference type="Gene3D" id="3.30.450.20">
    <property type="entry name" value="PAS domain"/>
    <property type="match status" value="2"/>
</dbReference>
<protein>
    <recommendedName>
        <fullName evidence="3">histidine kinase</fullName>
        <ecNumber evidence="3">2.7.13.3</ecNumber>
    </recommendedName>
</protein>
<dbReference type="InterPro" id="IPR036097">
    <property type="entry name" value="HisK_dim/P_sf"/>
</dbReference>
<dbReference type="Pfam" id="PF08448">
    <property type="entry name" value="PAS_4"/>
    <property type="match status" value="1"/>
</dbReference>
<keyword evidence="7 15" id="KW-0812">Transmembrane</keyword>
<organism evidence="18 19">
    <name type="scientific">Undibacterium pigrum</name>
    <dbReference type="NCBI Taxonomy" id="401470"/>
    <lineage>
        <taxon>Bacteria</taxon>
        <taxon>Pseudomonadati</taxon>
        <taxon>Pseudomonadota</taxon>
        <taxon>Betaproteobacteria</taxon>
        <taxon>Burkholderiales</taxon>
        <taxon>Oxalobacteraceae</taxon>
        <taxon>Undibacterium</taxon>
    </lineage>
</organism>
<evidence type="ECO:0000256" key="3">
    <source>
        <dbReference type="ARBA" id="ARBA00012438"/>
    </source>
</evidence>
<keyword evidence="4" id="KW-1003">Cell membrane</keyword>
<evidence type="ECO:0000313" key="19">
    <source>
        <dbReference type="Proteomes" id="UP000247792"/>
    </source>
</evidence>
<dbReference type="AlphaFoldDB" id="A0A318JNC1"/>
<evidence type="ECO:0000256" key="5">
    <source>
        <dbReference type="ARBA" id="ARBA00022553"/>
    </source>
</evidence>
<name>A0A318JNC1_9BURK</name>
<dbReference type="InterPro" id="IPR005467">
    <property type="entry name" value="His_kinase_dom"/>
</dbReference>
<dbReference type="Gene3D" id="1.10.287.130">
    <property type="match status" value="1"/>
</dbReference>
<dbReference type="InterPro" id="IPR035965">
    <property type="entry name" value="PAS-like_dom_sf"/>
</dbReference>